<gene>
    <name evidence="2" type="ORF">SAY87_001278</name>
</gene>
<sequence>MQSKSSDQTNLSVHITPKPSPGEQINSAGRLLEHHKAPNSTLWKSLQIEWCSGRERQKHLKSVLGAQTVPRQIRRADGSRSHSSSRSCNSMAATPKSESPNSSVQPAAGSQVELNSAGEKLWMDTENHHYTHR</sequence>
<evidence type="ECO:0000313" key="2">
    <source>
        <dbReference type="EMBL" id="KAK4743277.1"/>
    </source>
</evidence>
<dbReference type="Proteomes" id="UP001345219">
    <property type="component" value="Chromosome 1"/>
</dbReference>
<reference evidence="2 3" key="1">
    <citation type="journal article" date="2023" name="Hortic Res">
        <title>Pangenome of water caltrop reveals structural variations and asymmetric subgenome divergence after allopolyploidization.</title>
        <authorList>
            <person name="Zhang X."/>
            <person name="Chen Y."/>
            <person name="Wang L."/>
            <person name="Yuan Y."/>
            <person name="Fang M."/>
            <person name="Shi L."/>
            <person name="Lu R."/>
            <person name="Comes H.P."/>
            <person name="Ma Y."/>
            <person name="Chen Y."/>
            <person name="Huang G."/>
            <person name="Zhou Y."/>
            <person name="Zheng Z."/>
            <person name="Qiu Y."/>
        </authorList>
    </citation>
    <scope>NUCLEOTIDE SEQUENCE [LARGE SCALE GENOMIC DNA]</scope>
    <source>
        <tissue evidence="2">Roots</tissue>
    </source>
</reference>
<feature type="compositionally biased region" description="Polar residues" evidence="1">
    <location>
        <begin position="96"/>
        <end position="105"/>
    </location>
</feature>
<feature type="compositionally biased region" description="Basic and acidic residues" evidence="1">
    <location>
        <begin position="121"/>
        <end position="133"/>
    </location>
</feature>
<keyword evidence="3" id="KW-1185">Reference proteome</keyword>
<dbReference type="AlphaFoldDB" id="A0AAN7GV16"/>
<dbReference type="EMBL" id="JAXIOK010000023">
    <property type="protein sequence ID" value="KAK4743277.1"/>
    <property type="molecule type" value="Genomic_DNA"/>
</dbReference>
<comment type="caution">
    <text evidence="2">The sequence shown here is derived from an EMBL/GenBank/DDBJ whole genome shotgun (WGS) entry which is preliminary data.</text>
</comment>
<protein>
    <submittedName>
        <fullName evidence="2">Uncharacterized protein</fullName>
    </submittedName>
</protein>
<name>A0AAN7GV16_9MYRT</name>
<proteinExistence type="predicted"/>
<feature type="compositionally biased region" description="Low complexity" evidence="1">
    <location>
        <begin position="81"/>
        <end position="90"/>
    </location>
</feature>
<accession>A0AAN7GV16</accession>
<feature type="region of interest" description="Disordered" evidence="1">
    <location>
        <begin position="61"/>
        <end position="133"/>
    </location>
</feature>
<evidence type="ECO:0000313" key="3">
    <source>
        <dbReference type="Proteomes" id="UP001345219"/>
    </source>
</evidence>
<organism evidence="2 3">
    <name type="scientific">Trapa incisa</name>
    <dbReference type="NCBI Taxonomy" id="236973"/>
    <lineage>
        <taxon>Eukaryota</taxon>
        <taxon>Viridiplantae</taxon>
        <taxon>Streptophyta</taxon>
        <taxon>Embryophyta</taxon>
        <taxon>Tracheophyta</taxon>
        <taxon>Spermatophyta</taxon>
        <taxon>Magnoliopsida</taxon>
        <taxon>eudicotyledons</taxon>
        <taxon>Gunneridae</taxon>
        <taxon>Pentapetalae</taxon>
        <taxon>rosids</taxon>
        <taxon>malvids</taxon>
        <taxon>Myrtales</taxon>
        <taxon>Lythraceae</taxon>
        <taxon>Trapa</taxon>
    </lineage>
</organism>
<feature type="compositionally biased region" description="Polar residues" evidence="1">
    <location>
        <begin position="1"/>
        <end position="13"/>
    </location>
</feature>
<feature type="region of interest" description="Disordered" evidence="1">
    <location>
        <begin position="1"/>
        <end position="33"/>
    </location>
</feature>
<evidence type="ECO:0000256" key="1">
    <source>
        <dbReference type="SAM" id="MobiDB-lite"/>
    </source>
</evidence>